<dbReference type="PANTHER" id="PTHR39341">
    <property type="entry name" value="BSL7085 PROTEIN"/>
    <property type="match status" value="1"/>
</dbReference>
<dbReference type="InterPro" id="IPR023883">
    <property type="entry name" value="CHP03980_redox-disulphide"/>
</dbReference>
<evidence type="ECO:0000259" key="1">
    <source>
        <dbReference type="Pfam" id="PF08984"/>
    </source>
</evidence>
<dbReference type="Proteomes" id="UP000254925">
    <property type="component" value="Unassembled WGS sequence"/>
</dbReference>
<dbReference type="Pfam" id="PF08984">
    <property type="entry name" value="DUF1858"/>
    <property type="match status" value="1"/>
</dbReference>
<comment type="caution">
    <text evidence="2">The sequence shown here is derived from an EMBL/GenBank/DDBJ whole genome shotgun (WGS) entry which is preliminary data.</text>
</comment>
<accession>A0A370HQE2</accession>
<name>A0A370HQE2_9HYPH</name>
<protein>
    <submittedName>
        <fullName evidence="2">Hybrid cluster-associated redox disulfide protein</fullName>
    </submittedName>
</protein>
<evidence type="ECO:0000313" key="2">
    <source>
        <dbReference type="EMBL" id="RDI60737.1"/>
    </source>
</evidence>
<gene>
    <name evidence="2" type="ORF">DES45_102124</name>
</gene>
<dbReference type="AlphaFoldDB" id="A0A370HQE2"/>
<dbReference type="EMBL" id="QQBB01000002">
    <property type="protein sequence ID" value="RDI60737.1"/>
    <property type="molecule type" value="Genomic_DNA"/>
</dbReference>
<dbReference type="SUPFAM" id="SSF140683">
    <property type="entry name" value="SP0561-like"/>
    <property type="match status" value="1"/>
</dbReference>
<evidence type="ECO:0000313" key="3">
    <source>
        <dbReference type="Proteomes" id="UP000254925"/>
    </source>
</evidence>
<dbReference type="NCBIfam" id="TIGR03980">
    <property type="entry name" value="prismane_assoc"/>
    <property type="match status" value="1"/>
</dbReference>
<proteinExistence type="predicted"/>
<keyword evidence="3" id="KW-1185">Reference proteome</keyword>
<dbReference type="OrthoDB" id="5397989at2"/>
<sequence length="73" mass="8115">MSIEANRPVDEIMRQWPATIRVFLDYQMRCVGCPIGCFHTVEDACREHGADRVKFLADLRAAAAKAPVPAVEA</sequence>
<dbReference type="InterPro" id="IPR015077">
    <property type="entry name" value="DUF1858"/>
</dbReference>
<dbReference type="InterPro" id="IPR038062">
    <property type="entry name" value="ScdA-like_N_sf"/>
</dbReference>
<dbReference type="Gene3D" id="1.10.3910.10">
    <property type="entry name" value="SP0561-like"/>
    <property type="match status" value="1"/>
</dbReference>
<reference evidence="2 3" key="1">
    <citation type="submission" date="2018-07" db="EMBL/GenBank/DDBJ databases">
        <title>Genomic Encyclopedia of Type Strains, Phase IV (KMG-IV): sequencing the most valuable type-strain genomes for metagenomic binning, comparative biology and taxonomic classification.</title>
        <authorList>
            <person name="Goeker M."/>
        </authorList>
    </citation>
    <scope>NUCLEOTIDE SEQUENCE [LARGE SCALE GENOMIC DNA]</scope>
    <source>
        <strain evidence="2 3">DSM 14364</strain>
    </source>
</reference>
<organism evidence="2 3">
    <name type="scientific">Microvirga subterranea</name>
    <dbReference type="NCBI Taxonomy" id="186651"/>
    <lineage>
        <taxon>Bacteria</taxon>
        <taxon>Pseudomonadati</taxon>
        <taxon>Pseudomonadota</taxon>
        <taxon>Alphaproteobacteria</taxon>
        <taxon>Hyphomicrobiales</taxon>
        <taxon>Methylobacteriaceae</taxon>
        <taxon>Microvirga</taxon>
    </lineage>
</organism>
<feature type="domain" description="DUF1858" evidence="1">
    <location>
        <begin position="3"/>
        <end position="53"/>
    </location>
</feature>
<dbReference type="PANTHER" id="PTHR39341:SF1">
    <property type="entry name" value="DUF1858 DOMAIN-CONTAINING PROTEIN"/>
    <property type="match status" value="1"/>
</dbReference>